<evidence type="ECO:0000313" key="7">
    <source>
        <dbReference type="Proteomes" id="UP001215598"/>
    </source>
</evidence>
<comment type="caution">
    <text evidence="6">The sequence shown here is derived from an EMBL/GenBank/DDBJ whole genome shotgun (WGS) entry which is preliminary data.</text>
</comment>
<dbReference type="Gene3D" id="6.10.140.2220">
    <property type="match status" value="1"/>
</dbReference>
<evidence type="ECO:0000256" key="4">
    <source>
        <dbReference type="PROSITE-ProRule" id="PRU00134"/>
    </source>
</evidence>
<evidence type="ECO:0000313" key="6">
    <source>
        <dbReference type="EMBL" id="KAJ7775206.1"/>
    </source>
</evidence>
<keyword evidence="2 4" id="KW-0863">Zinc-finger</keyword>
<protein>
    <recommendedName>
        <fullName evidence="5">MYND-type domain-containing protein</fullName>
    </recommendedName>
</protein>
<dbReference type="InterPro" id="IPR002893">
    <property type="entry name" value="Znf_MYND"/>
</dbReference>
<organism evidence="6 7">
    <name type="scientific">Mycena metata</name>
    <dbReference type="NCBI Taxonomy" id="1033252"/>
    <lineage>
        <taxon>Eukaryota</taxon>
        <taxon>Fungi</taxon>
        <taxon>Dikarya</taxon>
        <taxon>Basidiomycota</taxon>
        <taxon>Agaricomycotina</taxon>
        <taxon>Agaricomycetes</taxon>
        <taxon>Agaricomycetidae</taxon>
        <taxon>Agaricales</taxon>
        <taxon>Marasmiineae</taxon>
        <taxon>Mycenaceae</taxon>
        <taxon>Mycena</taxon>
    </lineage>
</organism>
<gene>
    <name evidence="6" type="ORF">B0H16DRAFT_1880326</name>
</gene>
<proteinExistence type="predicted"/>
<dbReference type="GO" id="GO:0008270">
    <property type="term" value="F:zinc ion binding"/>
    <property type="evidence" value="ECO:0007669"/>
    <property type="project" value="UniProtKB-KW"/>
</dbReference>
<name>A0AAD7K206_9AGAR</name>
<keyword evidence="3" id="KW-0862">Zinc</keyword>
<dbReference type="SUPFAM" id="SSF144232">
    <property type="entry name" value="HIT/MYND zinc finger-like"/>
    <property type="match status" value="1"/>
</dbReference>
<dbReference type="Gene3D" id="1.25.40.20">
    <property type="entry name" value="Ankyrin repeat-containing domain"/>
    <property type="match status" value="1"/>
</dbReference>
<keyword evidence="7" id="KW-1185">Reference proteome</keyword>
<dbReference type="PROSITE" id="PS50865">
    <property type="entry name" value="ZF_MYND_2"/>
    <property type="match status" value="1"/>
</dbReference>
<feature type="domain" description="MYND-type" evidence="5">
    <location>
        <begin position="421"/>
        <end position="463"/>
    </location>
</feature>
<reference evidence="6" key="1">
    <citation type="submission" date="2023-03" db="EMBL/GenBank/DDBJ databases">
        <title>Massive genome expansion in bonnet fungi (Mycena s.s.) driven by repeated elements and novel gene families across ecological guilds.</title>
        <authorList>
            <consortium name="Lawrence Berkeley National Laboratory"/>
            <person name="Harder C.B."/>
            <person name="Miyauchi S."/>
            <person name="Viragh M."/>
            <person name="Kuo A."/>
            <person name="Thoen E."/>
            <person name="Andreopoulos B."/>
            <person name="Lu D."/>
            <person name="Skrede I."/>
            <person name="Drula E."/>
            <person name="Henrissat B."/>
            <person name="Morin E."/>
            <person name="Kohler A."/>
            <person name="Barry K."/>
            <person name="LaButti K."/>
            <person name="Morin E."/>
            <person name="Salamov A."/>
            <person name="Lipzen A."/>
            <person name="Mereny Z."/>
            <person name="Hegedus B."/>
            <person name="Baldrian P."/>
            <person name="Stursova M."/>
            <person name="Weitz H."/>
            <person name="Taylor A."/>
            <person name="Grigoriev I.V."/>
            <person name="Nagy L.G."/>
            <person name="Martin F."/>
            <person name="Kauserud H."/>
        </authorList>
    </citation>
    <scope>NUCLEOTIDE SEQUENCE</scope>
    <source>
        <strain evidence="6">CBHHK182m</strain>
    </source>
</reference>
<sequence length="470" mass="52255">MAPHLPLEFLEKLLAEPFMRESKSRIFSPMLDTFRANLADQNKSAMRDLNLVGRVVDFDGGSFAVLDEGRTADGTALAPGPGEGLYSRYTLMHVAVDNIDPPLACELVRHGFPVDTPNGRGETPLMLALDRLWAMYNQHKSLPNNRGFSKEYEEESELAQKSMRYIIVLLIEQHANVNATVKWQGHVVSSLHFACAVEDWDLVALLLKYGAQPRPTPARPPRLCPCLSGQHLSDCHAGKELPYSDHFICSCGSTKEYGKCCKMRGISLVEGWDEERATIVCRRLTPPLVPGVPTFASPEAHALAERFKQLGGGVDEVMNFALEKAWDPAVHALTREAFEVACRETTVADPAFNFAYLETKFLPTPKGRNYNKQWCDRLRTVWNTAVDKYIATNVDSRPRLEIEVAAKVGDSLGAMYRACEAEGCDKVEGLNIGKVLTCSRCQMAFYCGPACQKSHWRTHKKVCGSVGQTE</sequence>
<evidence type="ECO:0000256" key="1">
    <source>
        <dbReference type="ARBA" id="ARBA00022723"/>
    </source>
</evidence>
<evidence type="ECO:0000256" key="3">
    <source>
        <dbReference type="ARBA" id="ARBA00022833"/>
    </source>
</evidence>
<dbReference type="Proteomes" id="UP001215598">
    <property type="component" value="Unassembled WGS sequence"/>
</dbReference>
<keyword evidence="1" id="KW-0479">Metal-binding</keyword>
<dbReference type="SUPFAM" id="SSF48403">
    <property type="entry name" value="Ankyrin repeat"/>
    <property type="match status" value="1"/>
</dbReference>
<feature type="non-terminal residue" evidence="6">
    <location>
        <position position="1"/>
    </location>
</feature>
<accession>A0AAD7K206</accession>
<dbReference type="Pfam" id="PF01753">
    <property type="entry name" value="zf-MYND"/>
    <property type="match status" value="1"/>
</dbReference>
<dbReference type="AlphaFoldDB" id="A0AAD7K206"/>
<feature type="non-terminal residue" evidence="6">
    <location>
        <position position="470"/>
    </location>
</feature>
<evidence type="ECO:0000259" key="5">
    <source>
        <dbReference type="PROSITE" id="PS50865"/>
    </source>
</evidence>
<dbReference type="InterPro" id="IPR036770">
    <property type="entry name" value="Ankyrin_rpt-contain_sf"/>
</dbReference>
<evidence type="ECO:0000256" key="2">
    <source>
        <dbReference type="ARBA" id="ARBA00022771"/>
    </source>
</evidence>
<dbReference type="EMBL" id="JARKIB010000011">
    <property type="protein sequence ID" value="KAJ7775206.1"/>
    <property type="molecule type" value="Genomic_DNA"/>
</dbReference>